<feature type="domain" description="Reverse transcriptase" evidence="8">
    <location>
        <begin position="104"/>
        <end position="200"/>
    </location>
</feature>
<dbReference type="PANTHER" id="PTHR37984">
    <property type="entry name" value="PROTEIN CBG26694"/>
    <property type="match status" value="1"/>
</dbReference>
<feature type="region of interest" description="Disordered" evidence="7">
    <location>
        <begin position="410"/>
        <end position="434"/>
    </location>
</feature>
<keyword evidence="3" id="KW-0540">Nuclease</keyword>
<sequence length="727" mass="78957">MPASVREQLVKLVEGHDTQPGGLFARSLGDLSGYTGSCPDAEINLTHDRGIYQHPRRHSQGEYAVMDEKCNALLAAGLIEKAPDGCKYAMNSTMPGKKDEDGQMTYRIPLIDELFQRTGDASYFTKCDCRAAFNQLPLRVGDRPKTAFWWRRELWQYNRLMYGLRNATSHFQHFRVMDTHIHFVVCYVDDLLVFSRTAENQQVENQQQPHGRKTNVLGSRPPALWSASAFWACSATTAATSIKMAPLTQLTAKTTVWGPGTWGEPQQRAFDAIKQEFAEEGRILRRVDPSKPLILHTDFSGSGISGVLGQLDENSREYMVACVSRTLNVHEQRYGSYKGELLAVVWAVQTLRPYLHGWPFTLVTDHSPLEWLMTQQDLTGQAARWALILQGYDFTVVHRPGVMNQNADALSRDPAPSAHDSAGACLDHESDPVPPPPLRVPYPGQGWPSYAAGSSPPSAAVALVSTCWRAGSGSARLAHVLCTTTTASQAFQPAEQPWVLASVRRVARLQLAQAGAPQACVPDGAELLAGHAGRITDVDDFEPPAVDAALRTAASLLSDLRASLRLPRPKPRLPLRVSSAHGPTAGINTSLRQHAFFAAAEEEGVALLEAPGGLAAGLQACLRLGIKVRRYVTLEQRAEVRAELQRLIPELARAHPLCLQLAPWRGDVGGLTLAPGAAAVSRLDSMPLRQSGQWLVRGAKHAARGQLATVDGGRGGGGGGVVAVVVV</sequence>
<keyword evidence="11" id="KW-1185">Reference proteome</keyword>
<organism evidence="10 11">
    <name type="scientific">Tetrabaena socialis</name>
    <dbReference type="NCBI Taxonomy" id="47790"/>
    <lineage>
        <taxon>Eukaryota</taxon>
        <taxon>Viridiplantae</taxon>
        <taxon>Chlorophyta</taxon>
        <taxon>core chlorophytes</taxon>
        <taxon>Chlorophyceae</taxon>
        <taxon>CS clade</taxon>
        <taxon>Chlamydomonadales</taxon>
        <taxon>Tetrabaenaceae</taxon>
        <taxon>Tetrabaena</taxon>
    </lineage>
</organism>
<dbReference type="Gene3D" id="3.10.20.370">
    <property type="match status" value="1"/>
</dbReference>
<dbReference type="Proteomes" id="UP000236333">
    <property type="component" value="Unassembled WGS sequence"/>
</dbReference>
<keyword evidence="2" id="KW-0548">Nucleotidyltransferase</keyword>
<evidence type="ECO:0000256" key="1">
    <source>
        <dbReference type="ARBA" id="ARBA00022679"/>
    </source>
</evidence>
<dbReference type="GO" id="GO:0004519">
    <property type="term" value="F:endonuclease activity"/>
    <property type="evidence" value="ECO:0007669"/>
    <property type="project" value="UniProtKB-KW"/>
</dbReference>
<dbReference type="SUPFAM" id="SSF56672">
    <property type="entry name" value="DNA/RNA polymerases"/>
    <property type="match status" value="1"/>
</dbReference>
<evidence type="ECO:0000256" key="2">
    <source>
        <dbReference type="ARBA" id="ARBA00022695"/>
    </source>
</evidence>
<accession>A0A2J7ZIL6</accession>
<dbReference type="InterPro" id="IPR043128">
    <property type="entry name" value="Rev_trsase/Diguanyl_cyclase"/>
</dbReference>
<dbReference type="GO" id="GO:0016787">
    <property type="term" value="F:hydrolase activity"/>
    <property type="evidence" value="ECO:0007669"/>
    <property type="project" value="UniProtKB-KW"/>
</dbReference>
<evidence type="ECO:0000256" key="6">
    <source>
        <dbReference type="ARBA" id="ARBA00022918"/>
    </source>
</evidence>
<dbReference type="InterPro" id="IPR050951">
    <property type="entry name" value="Retrovirus_Pol_polyprotein"/>
</dbReference>
<dbReference type="InterPro" id="IPR041373">
    <property type="entry name" value="RT_RNaseH"/>
</dbReference>
<dbReference type="Gene3D" id="3.10.10.10">
    <property type="entry name" value="HIV Type 1 Reverse Transcriptase, subunit A, domain 1"/>
    <property type="match status" value="1"/>
</dbReference>
<dbReference type="PANTHER" id="PTHR37984:SF5">
    <property type="entry name" value="PROTEIN NYNRIN-LIKE"/>
    <property type="match status" value="1"/>
</dbReference>
<evidence type="ECO:0000259" key="8">
    <source>
        <dbReference type="Pfam" id="PF00078"/>
    </source>
</evidence>
<proteinExistence type="predicted"/>
<keyword evidence="6" id="KW-0695">RNA-directed DNA polymerase</keyword>
<comment type="caution">
    <text evidence="10">The sequence shown here is derived from an EMBL/GenBank/DDBJ whole genome shotgun (WGS) entry which is preliminary data.</text>
</comment>
<gene>
    <name evidence="10" type="ORF">TSOC_014077</name>
</gene>
<dbReference type="CDD" id="cd01647">
    <property type="entry name" value="RT_LTR"/>
    <property type="match status" value="1"/>
</dbReference>
<dbReference type="AlphaFoldDB" id="A0A2J7ZIL6"/>
<keyword evidence="4" id="KW-0255">Endonuclease</keyword>
<dbReference type="CDD" id="cd09274">
    <property type="entry name" value="RNase_HI_RT_Ty3"/>
    <property type="match status" value="1"/>
</dbReference>
<name>A0A2J7ZIL6_9CHLO</name>
<dbReference type="Pfam" id="PF17917">
    <property type="entry name" value="RT_RNaseH"/>
    <property type="match status" value="1"/>
</dbReference>
<dbReference type="InterPro" id="IPR043502">
    <property type="entry name" value="DNA/RNA_pol_sf"/>
</dbReference>
<evidence type="ECO:0000256" key="4">
    <source>
        <dbReference type="ARBA" id="ARBA00022759"/>
    </source>
</evidence>
<evidence type="ECO:0000259" key="9">
    <source>
        <dbReference type="Pfam" id="PF17917"/>
    </source>
</evidence>
<keyword evidence="5" id="KW-0378">Hydrolase</keyword>
<feature type="non-terminal residue" evidence="10">
    <location>
        <position position="727"/>
    </location>
</feature>
<dbReference type="InterPro" id="IPR000477">
    <property type="entry name" value="RT_dom"/>
</dbReference>
<feature type="domain" description="Reverse transcriptase RNase H-like" evidence="9">
    <location>
        <begin position="288"/>
        <end position="392"/>
    </location>
</feature>
<dbReference type="EMBL" id="PGGS01001696">
    <property type="protein sequence ID" value="PNH00115.1"/>
    <property type="molecule type" value="Genomic_DNA"/>
</dbReference>
<reference evidence="10 11" key="1">
    <citation type="journal article" date="2017" name="Mol. Biol. Evol.">
        <title>The 4-celled Tetrabaena socialis nuclear genome reveals the essential components for genetic control of cell number at the origin of multicellularity in the volvocine lineage.</title>
        <authorList>
            <person name="Featherston J."/>
            <person name="Arakaki Y."/>
            <person name="Hanschen E.R."/>
            <person name="Ferris P.J."/>
            <person name="Michod R.E."/>
            <person name="Olson B.J.S.C."/>
            <person name="Nozaki H."/>
            <person name="Durand P.M."/>
        </authorList>
    </citation>
    <scope>NUCLEOTIDE SEQUENCE [LARGE SCALE GENOMIC DNA]</scope>
    <source>
        <strain evidence="10 11">NIES-571</strain>
    </source>
</reference>
<evidence type="ECO:0000313" key="10">
    <source>
        <dbReference type="EMBL" id="PNH00115.1"/>
    </source>
</evidence>
<dbReference type="Pfam" id="PF00078">
    <property type="entry name" value="RVT_1"/>
    <property type="match status" value="1"/>
</dbReference>
<protein>
    <submittedName>
        <fullName evidence="10">Retrovirus-related Pol polyprotein from transposon</fullName>
    </submittedName>
</protein>
<keyword evidence="1" id="KW-0808">Transferase</keyword>
<dbReference type="OrthoDB" id="541843at2759"/>
<dbReference type="Gene3D" id="3.30.70.270">
    <property type="match status" value="1"/>
</dbReference>
<evidence type="ECO:0000256" key="5">
    <source>
        <dbReference type="ARBA" id="ARBA00022801"/>
    </source>
</evidence>
<evidence type="ECO:0000313" key="11">
    <source>
        <dbReference type="Proteomes" id="UP000236333"/>
    </source>
</evidence>
<evidence type="ECO:0000256" key="7">
    <source>
        <dbReference type="SAM" id="MobiDB-lite"/>
    </source>
</evidence>
<dbReference type="GO" id="GO:0003964">
    <property type="term" value="F:RNA-directed DNA polymerase activity"/>
    <property type="evidence" value="ECO:0007669"/>
    <property type="project" value="UniProtKB-KW"/>
</dbReference>
<evidence type="ECO:0000256" key="3">
    <source>
        <dbReference type="ARBA" id="ARBA00022722"/>
    </source>
</evidence>